<dbReference type="AlphaFoldDB" id="A0A6N8IGM5"/>
<evidence type="ECO:0008006" key="4">
    <source>
        <dbReference type="Google" id="ProtNLM"/>
    </source>
</evidence>
<feature type="region of interest" description="Disordered" evidence="1">
    <location>
        <begin position="1"/>
        <end position="61"/>
    </location>
</feature>
<accession>A0A6N8IGM5</accession>
<dbReference type="InterPro" id="IPR009636">
    <property type="entry name" value="SCAF"/>
</dbReference>
<reference evidence="2 3" key="1">
    <citation type="submission" date="2019-11" db="EMBL/GenBank/DDBJ databases">
        <title>Whole genome shotgun sequencing (WGS) data from Adlercreutzia equolifaciens ResAG-91, Eggerthella lenta MRI-F36, MRI-F37, MRI-F40, ResAG-49, ResAG-88, ResAG-121, ResAG-145, and Gordonibacter sp. ResAG-5, ResAG-26, ResAG-43, ResAG-50, ResAG-59.</title>
        <authorList>
            <person name="Stoll D.A."/>
            <person name="Danylec N."/>
            <person name="Franz C.M.A.P."/>
            <person name="Huch M."/>
        </authorList>
    </citation>
    <scope>NUCLEOTIDE SEQUENCE [LARGE SCALE GENOMIC DNA]</scope>
    <source>
        <strain evidence="2 3">ResAG-59</strain>
    </source>
</reference>
<name>A0A6N8IGM5_9ACTN</name>
<evidence type="ECO:0000313" key="3">
    <source>
        <dbReference type="Proteomes" id="UP000468327"/>
    </source>
</evidence>
<keyword evidence="3" id="KW-1185">Reference proteome</keyword>
<dbReference type="Pfam" id="PF06810">
    <property type="entry name" value="Phage_scaffold"/>
    <property type="match status" value="1"/>
</dbReference>
<dbReference type="RefSeq" id="WP_123674013.1">
    <property type="nucleotide sequence ID" value="NZ_QIBV01000009.1"/>
</dbReference>
<sequence length="196" mass="19646">MGAEAATQAATTPTPATAATTTAAPAAQPGAEPAATPAQPEAQTEQGGPKGQPNQEQQIARIVAEALKPIGERLAKLDGADPEAARQAVADTQADIDAINARHAEEAKRWAVERALLTAECIDTVGAMAHVDLDGVELADDGTPKGADVAKIKAEFPHLFKAAAAVPTVTTGAAPAGSPGTGPAKTIKEGLAALKK</sequence>
<dbReference type="EMBL" id="WPOC01000002">
    <property type="protein sequence ID" value="MVN13973.1"/>
    <property type="molecule type" value="Genomic_DNA"/>
</dbReference>
<proteinExistence type="predicted"/>
<evidence type="ECO:0000256" key="1">
    <source>
        <dbReference type="SAM" id="MobiDB-lite"/>
    </source>
</evidence>
<organism evidence="2 3">
    <name type="scientific">Gordonibacter urolithinfaciens</name>
    <dbReference type="NCBI Taxonomy" id="1335613"/>
    <lineage>
        <taxon>Bacteria</taxon>
        <taxon>Bacillati</taxon>
        <taxon>Actinomycetota</taxon>
        <taxon>Coriobacteriia</taxon>
        <taxon>Eggerthellales</taxon>
        <taxon>Eggerthellaceae</taxon>
        <taxon>Gordonibacter</taxon>
    </lineage>
</organism>
<evidence type="ECO:0000313" key="2">
    <source>
        <dbReference type="EMBL" id="MVN13973.1"/>
    </source>
</evidence>
<feature type="compositionally biased region" description="Low complexity" evidence="1">
    <location>
        <begin position="1"/>
        <end position="46"/>
    </location>
</feature>
<comment type="caution">
    <text evidence="2">The sequence shown here is derived from an EMBL/GenBank/DDBJ whole genome shotgun (WGS) entry which is preliminary data.</text>
</comment>
<protein>
    <recommendedName>
        <fullName evidence="4">Scaffolding protein</fullName>
    </recommendedName>
</protein>
<feature type="region of interest" description="Disordered" evidence="1">
    <location>
        <begin position="172"/>
        <end position="196"/>
    </location>
</feature>
<feature type="compositionally biased region" description="Low complexity" evidence="1">
    <location>
        <begin position="172"/>
        <end position="184"/>
    </location>
</feature>
<dbReference type="Proteomes" id="UP000468327">
    <property type="component" value="Unassembled WGS sequence"/>
</dbReference>
<gene>
    <name evidence="2" type="ORF">GO738_01155</name>
</gene>